<evidence type="ECO:0000313" key="3">
    <source>
        <dbReference type="Proteomes" id="UP000240883"/>
    </source>
</evidence>
<dbReference type="EMBL" id="KZ678141">
    <property type="protein sequence ID" value="PSN62423.1"/>
    <property type="molecule type" value="Genomic_DNA"/>
</dbReference>
<protein>
    <submittedName>
        <fullName evidence="2">Uncharacterized protein</fullName>
    </submittedName>
</protein>
<reference evidence="2 3" key="1">
    <citation type="journal article" date="2018" name="Front. Microbiol.">
        <title>Genome-Wide Analysis of Corynespora cassiicola Leaf Fall Disease Putative Effectors.</title>
        <authorList>
            <person name="Lopez D."/>
            <person name="Ribeiro S."/>
            <person name="Label P."/>
            <person name="Fumanal B."/>
            <person name="Venisse J.S."/>
            <person name="Kohler A."/>
            <person name="de Oliveira R.R."/>
            <person name="Labutti K."/>
            <person name="Lipzen A."/>
            <person name="Lail K."/>
            <person name="Bauer D."/>
            <person name="Ohm R.A."/>
            <person name="Barry K.W."/>
            <person name="Spatafora J."/>
            <person name="Grigoriev I.V."/>
            <person name="Martin F.M."/>
            <person name="Pujade-Renaud V."/>
        </authorList>
    </citation>
    <scope>NUCLEOTIDE SEQUENCE [LARGE SCALE GENOMIC DNA]</scope>
    <source>
        <strain evidence="2 3">Philippines</strain>
    </source>
</reference>
<proteinExistence type="predicted"/>
<feature type="region of interest" description="Disordered" evidence="1">
    <location>
        <begin position="1"/>
        <end position="54"/>
    </location>
</feature>
<evidence type="ECO:0000313" key="2">
    <source>
        <dbReference type="EMBL" id="PSN62423.1"/>
    </source>
</evidence>
<keyword evidence="3" id="KW-1185">Reference proteome</keyword>
<feature type="region of interest" description="Disordered" evidence="1">
    <location>
        <begin position="77"/>
        <end position="114"/>
    </location>
</feature>
<name>A0A2T2NAH7_CORCC</name>
<gene>
    <name evidence="2" type="ORF">BS50DRAFT_577335</name>
</gene>
<feature type="compositionally biased region" description="Basic and acidic residues" evidence="1">
    <location>
        <begin position="43"/>
        <end position="54"/>
    </location>
</feature>
<evidence type="ECO:0000256" key="1">
    <source>
        <dbReference type="SAM" id="MobiDB-lite"/>
    </source>
</evidence>
<sequence length="175" mass="19342">MDDYSDAPSPSDRTPYTDSETRYPELHGTSEAGMNEDMNMNDADTHGDTHFDPASHLGDAADFRHAHNLVPEIIRSGNIRPSSDMAPGIHINPWPVDPSLQPQRQPQPDAAEVRPPALYTGEPGGGLDYTISPYELAHIENTNAGYMDSTQRTFGESSADAMTKRSMQRREGDEW</sequence>
<organism evidence="2 3">
    <name type="scientific">Corynespora cassiicola Philippines</name>
    <dbReference type="NCBI Taxonomy" id="1448308"/>
    <lineage>
        <taxon>Eukaryota</taxon>
        <taxon>Fungi</taxon>
        <taxon>Dikarya</taxon>
        <taxon>Ascomycota</taxon>
        <taxon>Pezizomycotina</taxon>
        <taxon>Dothideomycetes</taxon>
        <taxon>Pleosporomycetidae</taxon>
        <taxon>Pleosporales</taxon>
        <taxon>Corynesporascaceae</taxon>
        <taxon>Corynespora</taxon>
    </lineage>
</organism>
<feature type="region of interest" description="Disordered" evidence="1">
    <location>
        <begin position="147"/>
        <end position="175"/>
    </location>
</feature>
<accession>A0A2T2NAH7</accession>
<dbReference type="AlphaFoldDB" id="A0A2T2NAH7"/>
<feature type="compositionally biased region" description="Polar residues" evidence="1">
    <location>
        <begin position="147"/>
        <end position="156"/>
    </location>
</feature>
<dbReference type="Proteomes" id="UP000240883">
    <property type="component" value="Unassembled WGS sequence"/>
</dbReference>